<feature type="region of interest" description="Disordered" evidence="16">
    <location>
        <begin position="66"/>
        <end position="88"/>
    </location>
</feature>
<dbReference type="InParanoid" id="A0A3P8WCN9"/>
<dbReference type="PANTHER" id="PTHR48051">
    <property type="match status" value="1"/>
</dbReference>
<dbReference type="Pfam" id="PF12534">
    <property type="entry name" value="Pannexin_like"/>
    <property type="match status" value="1"/>
</dbReference>
<accession>A0A3P8WCN9</accession>
<dbReference type="STRING" id="244447.ENSCSEP00000024197"/>
<dbReference type="GO" id="GO:0005737">
    <property type="term" value="C:cytoplasm"/>
    <property type="evidence" value="ECO:0007669"/>
    <property type="project" value="TreeGrafter"/>
</dbReference>
<evidence type="ECO:0000256" key="9">
    <source>
        <dbReference type="ARBA" id="ARBA00023065"/>
    </source>
</evidence>
<dbReference type="SMART" id="SM00369">
    <property type="entry name" value="LRR_TYP"/>
    <property type="match status" value="8"/>
</dbReference>
<evidence type="ECO:0000256" key="7">
    <source>
        <dbReference type="ARBA" id="ARBA00022737"/>
    </source>
</evidence>
<dbReference type="PANTHER" id="PTHR48051:SF1">
    <property type="entry name" value="RAS SUPPRESSOR PROTEIN 1"/>
    <property type="match status" value="1"/>
</dbReference>
<keyword evidence="11" id="KW-1015">Disulfide bond</keyword>
<keyword evidence="7" id="KW-0677">Repeat</keyword>
<dbReference type="AlphaFoldDB" id="A0A3P8WCN9"/>
<keyword evidence="5" id="KW-0433">Leucine-rich repeat</keyword>
<dbReference type="GO" id="GO:0005886">
    <property type="term" value="C:plasma membrane"/>
    <property type="evidence" value="ECO:0007669"/>
    <property type="project" value="UniProtKB-SubCell"/>
</dbReference>
<feature type="transmembrane region" description="Helical" evidence="17">
    <location>
        <begin position="120"/>
        <end position="142"/>
    </location>
</feature>
<keyword evidence="8 17" id="KW-1133">Transmembrane helix</keyword>
<protein>
    <submittedName>
        <fullName evidence="19">Si:ch211-106h11.1</fullName>
    </submittedName>
</protein>
<dbReference type="PRINTS" id="PR00019">
    <property type="entry name" value="LEURICHRPT"/>
</dbReference>
<keyword evidence="6 17" id="KW-0812">Transmembrane</keyword>
<evidence type="ECO:0000259" key="18">
    <source>
        <dbReference type="Pfam" id="PF12534"/>
    </source>
</evidence>
<reference evidence="19" key="3">
    <citation type="submission" date="2025-09" db="UniProtKB">
        <authorList>
            <consortium name="Ensembl"/>
        </authorList>
    </citation>
    <scope>IDENTIFICATION</scope>
</reference>
<evidence type="ECO:0000256" key="11">
    <source>
        <dbReference type="ARBA" id="ARBA00023157"/>
    </source>
</evidence>
<dbReference type="InterPro" id="IPR050216">
    <property type="entry name" value="LRR_domain-containing"/>
</dbReference>
<keyword evidence="20" id="KW-1185">Reference proteome</keyword>
<evidence type="ECO:0000256" key="5">
    <source>
        <dbReference type="ARBA" id="ARBA00022614"/>
    </source>
</evidence>
<comment type="catalytic activity">
    <reaction evidence="14">
        <text>taurine(out) = taurine(in)</text>
        <dbReference type="Rhea" id="RHEA:66328"/>
        <dbReference type="ChEBI" id="CHEBI:507393"/>
    </reaction>
</comment>
<evidence type="ECO:0000256" key="12">
    <source>
        <dbReference type="ARBA" id="ARBA00023303"/>
    </source>
</evidence>
<dbReference type="GeneTree" id="ENSGT00940000159311"/>
<keyword evidence="10 17" id="KW-0472">Membrane</keyword>
<evidence type="ECO:0000256" key="4">
    <source>
        <dbReference type="ARBA" id="ARBA00022475"/>
    </source>
</evidence>
<evidence type="ECO:0000256" key="10">
    <source>
        <dbReference type="ARBA" id="ARBA00023136"/>
    </source>
</evidence>
<feature type="domain" description="LRRC8 pannexin-like TM region" evidence="18">
    <location>
        <begin position="1"/>
        <end position="337"/>
    </location>
</feature>
<dbReference type="InterPro" id="IPR021040">
    <property type="entry name" value="LRRC8_Pannexin-like"/>
</dbReference>
<evidence type="ECO:0000256" key="8">
    <source>
        <dbReference type="ARBA" id="ARBA00022989"/>
    </source>
</evidence>
<evidence type="ECO:0000256" key="6">
    <source>
        <dbReference type="ARBA" id="ARBA00022692"/>
    </source>
</evidence>
<proteinExistence type="inferred from homology"/>
<sequence length="783" mass="87549">MFTLTELAPVSPHQSRSKLLKPWWEVFMDHLGVLMLMTSVLTCTVQLSRDTVVCVPSDTLVSDNNHSFSKGDSVALSPRKPTHTSNRVEAEGRRPHLVYQQYVYVSQVCYHQALPASSRFFPYLALLQSLVLLAVGSFWLHLPHTSARVEHFLTILAKCCESPWTSQVLCHAAQQENIPDEKVSPSYLSSPPGESTRCLSTASVRDTGIWSTSLHPRAWPPGSRKMISLEKSDGEETRALLERVRKFRAHCEGSSVIHQVYVSQTVLKLLLVTVILGYTAPLVNQLTFTHTCRPEEQALVAYGSFECVHVFSSLLHKLLATYVTLLGFYGLFNVYALGWISHSSLQQYSLRSLRDVPDLRNDLAFLCHMLDHYSPLLLQRLSVFLSPLSESGLPEETFEQRWSQERLRAMSRVDAGGCSRLQLVGLPHLPPALFTLNQLQVLELELMKQARFTARAADMSSLRELHLVHCTAAADPSVLGVLRERLEVLHLTFARPSQIPSWVLSLHSLHQLHLTGRLGGEGGVGRSWAVGSLRQLHHLRVLVVRGMLPRIPGELCHVAGSLVRLEIHNEGVRLLVLTALKRMVGLTELLLQDCRLERLPSALLSLTRLQTLDLQHNSLTTLEELLSLAHLQHLSCLRLAYNHVRVLPPTVGVLRGLEILDLSNNQIHSLPPALFTLRHLRRLLLAGNLVEELPPQIKALRLLSELDLSGNRLEKLPSELFSCLGLRTLNVAHNSLRSLPGAISALGQLCRLDLRTNSLEGLLSDAAKKFEQVNKDISVSFVR</sequence>
<comment type="catalytic activity">
    <reaction evidence="13">
        <text>iodide(out) = iodide(in)</text>
        <dbReference type="Rhea" id="RHEA:66324"/>
        <dbReference type="ChEBI" id="CHEBI:16382"/>
    </reaction>
</comment>
<evidence type="ECO:0000313" key="19">
    <source>
        <dbReference type="Ensembl" id="ENSCSEP00000024197.1"/>
    </source>
</evidence>
<keyword evidence="9" id="KW-0406">Ion transport</keyword>
<dbReference type="InterPro" id="IPR032675">
    <property type="entry name" value="LRR_dom_sf"/>
</dbReference>
<comment type="subcellular location">
    <subcellularLocation>
        <location evidence="1">Cell membrane</location>
        <topology evidence="1">Multi-pass membrane protein</topology>
    </subcellularLocation>
</comment>
<dbReference type="OMA" id="CESPWTT"/>
<evidence type="ECO:0000256" key="13">
    <source>
        <dbReference type="ARBA" id="ARBA00024145"/>
    </source>
</evidence>
<dbReference type="SUPFAM" id="SSF52058">
    <property type="entry name" value="L domain-like"/>
    <property type="match status" value="1"/>
</dbReference>
<dbReference type="Proteomes" id="UP000265120">
    <property type="component" value="Chromosome 17"/>
</dbReference>
<reference evidence="19" key="2">
    <citation type="submission" date="2025-08" db="UniProtKB">
        <authorList>
            <consortium name="Ensembl"/>
        </authorList>
    </citation>
    <scope>IDENTIFICATION</scope>
</reference>
<evidence type="ECO:0000256" key="15">
    <source>
        <dbReference type="ARBA" id="ARBA00024167"/>
    </source>
</evidence>
<dbReference type="GO" id="GO:0034220">
    <property type="term" value="P:monoatomic ion transmembrane transport"/>
    <property type="evidence" value="ECO:0007669"/>
    <property type="project" value="UniProtKB-KW"/>
</dbReference>
<evidence type="ECO:0000313" key="20">
    <source>
        <dbReference type="Proteomes" id="UP000265120"/>
    </source>
</evidence>
<keyword evidence="12" id="KW-0407">Ion channel</keyword>
<evidence type="ECO:0000256" key="1">
    <source>
        <dbReference type="ARBA" id="ARBA00004651"/>
    </source>
</evidence>
<evidence type="ECO:0000256" key="3">
    <source>
        <dbReference type="ARBA" id="ARBA00022448"/>
    </source>
</evidence>
<dbReference type="InterPro" id="IPR001611">
    <property type="entry name" value="Leu-rich_rpt"/>
</dbReference>
<dbReference type="Ensembl" id="ENSCSET00000024523.1">
    <property type="protein sequence ID" value="ENSCSEP00000024197.1"/>
    <property type="gene ID" value="ENSCSEG00000015409.1"/>
</dbReference>
<comment type="catalytic activity">
    <reaction evidence="15">
        <text>chloride(in) = chloride(out)</text>
        <dbReference type="Rhea" id="RHEA:29823"/>
        <dbReference type="ChEBI" id="CHEBI:17996"/>
    </reaction>
</comment>
<evidence type="ECO:0000256" key="17">
    <source>
        <dbReference type="SAM" id="Phobius"/>
    </source>
</evidence>
<evidence type="ECO:0000256" key="16">
    <source>
        <dbReference type="SAM" id="MobiDB-lite"/>
    </source>
</evidence>
<keyword evidence="3" id="KW-0813">Transport</keyword>
<reference evidence="19 20" key="1">
    <citation type="journal article" date="2014" name="Nat. Genet.">
        <title>Whole-genome sequence of a flatfish provides insights into ZW sex chromosome evolution and adaptation to a benthic lifestyle.</title>
        <authorList>
            <person name="Chen S."/>
            <person name="Zhang G."/>
            <person name="Shao C."/>
            <person name="Huang Q."/>
            <person name="Liu G."/>
            <person name="Zhang P."/>
            <person name="Song W."/>
            <person name="An N."/>
            <person name="Chalopin D."/>
            <person name="Volff J.N."/>
            <person name="Hong Y."/>
            <person name="Li Q."/>
            <person name="Sha Z."/>
            <person name="Zhou H."/>
            <person name="Xie M."/>
            <person name="Yu Q."/>
            <person name="Liu Y."/>
            <person name="Xiang H."/>
            <person name="Wang N."/>
            <person name="Wu K."/>
            <person name="Yang C."/>
            <person name="Zhou Q."/>
            <person name="Liao X."/>
            <person name="Yang L."/>
            <person name="Hu Q."/>
            <person name="Zhang J."/>
            <person name="Meng L."/>
            <person name="Jin L."/>
            <person name="Tian Y."/>
            <person name="Lian J."/>
            <person name="Yang J."/>
            <person name="Miao G."/>
            <person name="Liu S."/>
            <person name="Liang Z."/>
            <person name="Yan F."/>
            <person name="Li Y."/>
            <person name="Sun B."/>
            <person name="Zhang H."/>
            <person name="Zhang J."/>
            <person name="Zhu Y."/>
            <person name="Du M."/>
            <person name="Zhao Y."/>
            <person name="Schartl M."/>
            <person name="Tang Q."/>
            <person name="Wang J."/>
        </authorList>
    </citation>
    <scope>NUCLEOTIDE SEQUENCE</scope>
</reference>
<dbReference type="PROSITE" id="PS51450">
    <property type="entry name" value="LRR"/>
    <property type="match status" value="3"/>
</dbReference>
<dbReference type="Pfam" id="PF13855">
    <property type="entry name" value="LRR_8"/>
    <property type="match status" value="2"/>
</dbReference>
<organism evidence="19 20">
    <name type="scientific">Cynoglossus semilaevis</name>
    <name type="common">Tongue sole</name>
    <dbReference type="NCBI Taxonomy" id="244447"/>
    <lineage>
        <taxon>Eukaryota</taxon>
        <taxon>Metazoa</taxon>
        <taxon>Chordata</taxon>
        <taxon>Craniata</taxon>
        <taxon>Vertebrata</taxon>
        <taxon>Euteleostomi</taxon>
        <taxon>Actinopterygii</taxon>
        <taxon>Neopterygii</taxon>
        <taxon>Teleostei</taxon>
        <taxon>Neoteleostei</taxon>
        <taxon>Acanthomorphata</taxon>
        <taxon>Carangaria</taxon>
        <taxon>Pleuronectiformes</taxon>
        <taxon>Pleuronectoidei</taxon>
        <taxon>Cynoglossidae</taxon>
        <taxon>Cynoglossinae</taxon>
        <taxon>Cynoglossus</taxon>
    </lineage>
</organism>
<evidence type="ECO:0000256" key="14">
    <source>
        <dbReference type="ARBA" id="ARBA00024158"/>
    </source>
</evidence>
<dbReference type="SMART" id="SM00364">
    <property type="entry name" value="LRR_BAC"/>
    <property type="match status" value="4"/>
</dbReference>
<name>A0A3P8WCN9_CYNSE</name>
<feature type="transmembrane region" description="Helical" evidence="17">
    <location>
        <begin position="319"/>
        <end position="340"/>
    </location>
</feature>
<evidence type="ECO:0000256" key="2">
    <source>
        <dbReference type="ARBA" id="ARBA00010471"/>
    </source>
</evidence>
<comment type="similarity">
    <text evidence="2">Belongs to the LRRC8 family.</text>
</comment>
<dbReference type="InterPro" id="IPR003591">
    <property type="entry name" value="Leu-rich_rpt_typical-subtyp"/>
</dbReference>
<keyword evidence="4" id="KW-1003">Cell membrane</keyword>
<dbReference type="Gene3D" id="3.80.10.10">
    <property type="entry name" value="Ribonuclease Inhibitor"/>
    <property type="match status" value="3"/>
</dbReference>